<feature type="region of interest" description="Disordered" evidence="1">
    <location>
        <begin position="37"/>
        <end position="87"/>
    </location>
</feature>
<sequence>MAGTVVLTGILVYTDLAAQVTEQGSLGESTLAPLPVPGDVVPASHPDPTISIFPPDTSKSPKNQTWPGELPRPNGPSEGVQDSPAPE</sequence>
<dbReference type="Proteomes" id="UP000242450">
    <property type="component" value="Chromosome 20"/>
</dbReference>
<name>A0A212CFU4_CEREH</name>
<dbReference type="AlphaFoldDB" id="A0A212CFU4"/>
<keyword evidence="4" id="KW-1185">Reference proteome</keyword>
<reference evidence="3 4" key="1">
    <citation type="journal article" date="2018" name="Mol. Genet. Genomics">
        <title>The red deer Cervus elaphus genome CerEla1.0: sequencing, annotating, genes, and chromosomes.</title>
        <authorList>
            <person name="Bana N.A."/>
            <person name="Nyiri A."/>
            <person name="Nagy J."/>
            <person name="Frank K."/>
            <person name="Nagy T."/>
            <person name="Steger V."/>
            <person name="Schiller M."/>
            <person name="Lakatos P."/>
            <person name="Sugar L."/>
            <person name="Horn P."/>
            <person name="Barta E."/>
            <person name="Orosz L."/>
        </authorList>
    </citation>
    <scope>NUCLEOTIDE SEQUENCE [LARGE SCALE GENOMIC DNA]</scope>
    <source>
        <strain evidence="3">Hungarian</strain>
    </source>
</reference>
<gene>
    <name evidence="3" type="ORF">Celaphus_00002549</name>
</gene>
<feature type="compositionally biased region" description="Polar residues" evidence="1">
    <location>
        <begin position="57"/>
        <end position="66"/>
    </location>
</feature>
<evidence type="ECO:0000313" key="4">
    <source>
        <dbReference type="Proteomes" id="UP000242450"/>
    </source>
</evidence>
<comment type="caution">
    <text evidence="3">The sequence shown here is derived from an EMBL/GenBank/DDBJ whole genome shotgun (WGS) entry which is preliminary data.</text>
</comment>
<feature type="signal peptide" evidence="2">
    <location>
        <begin position="1"/>
        <end position="17"/>
    </location>
</feature>
<protein>
    <submittedName>
        <fullName evidence="3">Uncharacterized protein</fullName>
    </submittedName>
</protein>
<evidence type="ECO:0000256" key="1">
    <source>
        <dbReference type="SAM" id="MobiDB-lite"/>
    </source>
</evidence>
<feature type="chain" id="PRO_5012419794" evidence="2">
    <location>
        <begin position="18"/>
        <end position="87"/>
    </location>
</feature>
<dbReference type="EMBL" id="MKHE01000020">
    <property type="protein sequence ID" value="OWK04879.1"/>
    <property type="molecule type" value="Genomic_DNA"/>
</dbReference>
<proteinExistence type="predicted"/>
<evidence type="ECO:0000313" key="3">
    <source>
        <dbReference type="EMBL" id="OWK04879.1"/>
    </source>
</evidence>
<accession>A0A212CFU4</accession>
<evidence type="ECO:0000256" key="2">
    <source>
        <dbReference type="SAM" id="SignalP"/>
    </source>
</evidence>
<keyword evidence="2" id="KW-0732">Signal</keyword>
<organism evidence="3 4">
    <name type="scientific">Cervus elaphus hippelaphus</name>
    <name type="common">European red deer</name>
    <dbReference type="NCBI Taxonomy" id="46360"/>
    <lineage>
        <taxon>Eukaryota</taxon>
        <taxon>Metazoa</taxon>
        <taxon>Chordata</taxon>
        <taxon>Craniata</taxon>
        <taxon>Vertebrata</taxon>
        <taxon>Euteleostomi</taxon>
        <taxon>Mammalia</taxon>
        <taxon>Eutheria</taxon>
        <taxon>Laurasiatheria</taxon>
        <taxon>Artiodactyla</taxon>
        <taxon>Ruminantia</taxon>
        <taxon>Pecora</taxon>
        <taxon>Cervidae</taxon>
        <taxon>Cervinae</taxon>
        <taxon>Cervus</taxon>
    </lineage>
</organism>